<organism evidence="1 2">
    <name type="scientific">Neurospora crassa (strain ATCC 24698 / 74-OR23-1A / CBS 708.71 / DSM 1257 / FGSC 987)</name>
    <dbReference type="NCBI Taxonomy" id="367110"/>
    <lineage>
        <taxon>Eukaryota</taxon>
        <taxon>Fungi</taxon>
        <taxon>Dikarya</taxon>
        <taxon>Ascomycota</taxon>
        <taxon>Pezizomycotina</taxon>
        <taxon>Sordariomycetes</taxon>
        <taxon>Sordariomycetidae</taxon>
        <taxon>Sordariales</taxon>
        <taxon>Sordariaceae</taxon>
        <taxon>Neurospora</taxon>
    </lineage>
</organism>
<dbReference type="GeneID" id="23569767"/>
<dbReference type="VEuPathDB" id="FungiDB:NCU17031"/>
<dbReference type="Proteomes" id="UP000001805">
    <property type="component" value="Chromosome 2, Linkage Group V"/>
</dbReference>
<sequence>MAPRDPAGGVWLLKRERRKVETGLSPQGSSGVIVYSAIDCFTGIARAFPCISHQDGLYILLTLNISLQASSIDHTL</sequence>
<keyword evidence="2" id="KW-1185">Reference proteome</keyword>
<dbReference type="AlphaFoldDB" id="V5IM02"/>
<dbReference type="KEGG" id="ncr:NCU17031"/>
<dbReference type="EMBL" id="CM002240">
    <property type="protein sequence ID" value="ESA42687.1"/>
    <property type="molecule type" value="Genomic_DNA"/>
</dbReference>
<name>V5IM02_NEUCR</name>
<proteinExistence type="predicted"/>
<evidence type="ECO:0000313" key="2">
    <source>
        <dbReference type="Proteomes" id="UP000001805"/>
    </source>
</evidence>
<dbReference type="InParanoid" id="V5IM02"/>
<evidence type="ECO:0000313" key="1">
    <source>
        <dbReference type="EMBL" id="ESA42687.1"/>
    </source>
</evidence>
<accession>V5IM02</accession>
<reference evidence="1 2" key="1">
    <citation type="journal article" date="2003" name="Nature">
        <title>The genome sequence of the filamentous fungus Neurospora crassa.</title>
        <authorList>
            <person name="Galagan J.E."/>
            <person name="Calvo S.E."/>
            <person name="Borkovich K.A."/>
            <person name="Selker E.U."/>
            <person name="Read N.D."/>
            <person name="Jaffe D."/>
            <person name="FitzHugh W."/>
            <person name="Ma L.J."/>
            <person name="Smirnov S."/>
            <person name="Purcell S."/>
            <person name="Rehman B."/>
            <person name="Elkins T."/>
            <person name="Engels R."/>
            <person name="Wang S."/>
            <person name="Nielsen C.B."/>
            <person name="Butler J."/>
            <person name="Endrizzi M."/>
            <person name="Qui D."/>
            <person name="Ianakiev P."/>
            <person name="Bell-Pedersen D."/>
            <person name="Nelson M.A."/>
            <person name="Werner-Washburne M."/>
            <person name="Selitrennikoff C.P."/>
            <person name="Kinsey J.A."/>
            <person name="Braun E.L."/>
            <person name="Zelter A."/>
            <person name="Schulte U."/>
            <person name="Kothe G.O."/>
            <person name="Jedd G."/>
            <person name="Mewes W."/>
            <person name="Staben C."/>
            <person name="Marcotte E."/>
            <person name="Greenberg D."/>
            <person name="Roy A."/>
            <person name="Foley K."/>
            <person name="Naylor J."/>
            <person name="Stange-Thomann N."/>
            <person name="Barrett R."/>
            <person name="Gnerre S."/>
            <person name="Kamal M."/>
            <person name="Kamvysselis M."/>
            <person name="Mauceli E."/>
            <person name="Bielke C."/>
            <person name="Rudd S."/>
            <person name="Frishman D."/>
            <person name="Krystofova S."/>
            <person name="Rasmussen C."/>
            <person name="Metzenberg R.L."/>
            <person name="Perkins D.D."/>
            <person name="Kroken S."/>
            <person name="Cogoni C."/>
            <person name="Macino G."/>
            <person name="Catcheside D."/>
            <person name="Li W."/>
            <person name="Pratt R.J."/>
            <person name="Osmani S.A."/>
            <person name="DeSouza C.P."/>
            <person name="Glass L."/>
            <person name="Orbach M.J."/>
            <person name="Berglund J.A."/>
            <person name="Voelker R."/>
            <person name="Yarden O."/>
            <person name="Plamann M."/>
            <person name="Seiler S."/>
            <person name="Dunlap J."/>
            <person name="Radford A."/>
            <person name="Aramayo R."/>
            <person name="Natvig D.O."/>
            <person name="Alex L.A."/>
            <person name="Mannhaupt G."/>
            <person name="Ebbole D.J."/>
            <person name="Freitag M."/>
            <person name="Paulsen I."/>
            <person name="Sachs M.S."/>
            <person name="Lander E.S."/>
            <person name="Nusbaum C."/>
            <person name="Birren B."/>
        </authorList>
    </citation>
    <scope>NUCLEOTIDE SEQUENCE [LARGE SCALE GENOMIC DNA]</scope>
    <source>
        <strain evidence="2">ATCC 24698 / 74-OR23-1A / CBS 708.71 / DSM 1257 / FGSC 987</strain>
    </source>
</reference>
<dbReference type="RefSeq" id="XP_011394850.1">
    <property type="nucleotide sequence ID" value="XM_011396548.1"/>
</dbReference>
<gene>
    <name evidence="1" type="ORF">NCU17031</name>
</gene>
<protein>
    <submittedName>
        <fullName evidence="1">Uncharacterized protein</fullName>
    </submittedName>
</protein>